<dbReference type="Gene3D" id="1.10.10.10">
    <property type="entry name" value="Winged helix-like DNA-binding domain superfamily/Winged helix DNA-binding domain"/>
    <property type="match status" value="2"/>
</dbReference>
<dbReference type="CDD" id="cd00090">
    <property type="entry name" value="HTH_ARSR"/>
    <property type="match status" value="2"/>
</dbReference>
<evidence type="ECO:0000313" key="4">
    <source>
        <dbReference type="Proteomes" id="UP000282322"/>
    </source>
</evidence>
<accession>A0A3P3RIA0</accession>
<dbReference type="AlphaFoldDB" id="A0A3P3RIA0"/>
<feature type="domain" description="HTH arsR-type" evidence="2">
    <location>
        <begin position="416"/>
        <end position="511"/>
    </location>
</feature>
<feature type="compositionally biased region" description="Low complexity" evidence="1">
    <location>
        <begin position="219"/>
        <end position="242"/>
    </location>
</feature>
<gene>
    <name evidence="3" type="ORF">EIK79_04210</name>
</gene>
<dbReference type="EMBL" id="RRCH01000007">
    <property type="protein sequence ID" value="RRJ32668.1"/>
    <property type="molecule type" value="Genomic_DNA"/>
</dbReference>
<evidence type="ECO:0000256" key="1">
    <source>
        <dbReference type="SAM" id="MobiDB-lite"/>
    </source>
</evidence>
<dbReference type="InterPro" id="IPR056504">
    <property type="entry name" value="HTH_HVO_0163_N"/>
</dbReference>
<organism evidence="3 4">
    <name type="scientific">Halocatena pleomorpha</name>
    <dbReference type="NCBI Taxonomy" id="1785090"/>
    <lineage>
        <taxon>Archaea</taxon>
        <taxon>Methanobacteriati</taxon>
        <taxon>Methanobacteriota</taxon>
        <taxon>Stenosarchaea group</taxon>
        <taxon>Halobacteria</taxon>
        <taxon>Halobacteriales</taxon>
        <taxon>Natronomonadaceae</taxon>
        <taxon>Halocatena</taxon>
    </lineage>
</organism>
<keyword evidence="4" id="KW-1185">Reference proteome</keyword>
<feature type="compositionally biased region" description="Basic and acidic residues" evidence="1">
    <location>
        <begin position="30"/>
        <end position="44"/>
    </location>
</feature>
<evidence type="ECO:0000313" key="3">
    <source>
        <dbReference type="EMBL" id="RRJ32668.1"/>
    </source>
</evidence>
<sequence>MPPHYSRTAITAVLVIAVIGPVLGAPAAHPADEHTTPDDVEGHGSTDCQPPILSESNGDRAVDTGTVPVADTAHNTSERGEQGVSGDDITETIGIANSTIRSTLLCHTVPTSTSETDDQSPITLERLTNAAVRTLNRTGGRTITVVDTVEHGVVRVVNRTVVAVRLPGRTERQPTTPPTEANDDLHNATRTERTDSAPVKRTISAETERRQSTPSIDETVPNTPTPAATATTPAATTTRQPTNVHSSSPETTTEHHPDRETTTVSLPVSVQSPPDNNDGGSNAPRGTKPPFEPERKTGAAVGLSATAVRLLLRHGSTASETVSRPHAVSVQFRLTTVLSSLSQVMVLLRYSRYDDSDPLEHDGREIVFEAIEETPGIYLSAINSHTEFSLSTLRHHLRVLEREELITSVKVHGKRRFYPTNSERIELTAALGEEATANVIEALSDLGPVTVSELADELDRDPSTVTHHLQRLDDDDLVCRKRSGRVVINRLSDDVMTYLTEQPERIPTASSAD</sequence>
<dbReference type="OrthoDB" id="28610at2157"/>
<dbReference type="PANTHER" id="PTHR36216:SF1">
    <property type="entry name" value="HTH ARSR-TYPE DOMAIN-CONTAINING PROTEIN"/>
    <property type="match status" value="1"/>
</dbReference>
<name>A0A3P3RIA0_9EURY</name>
<feature type="region of interest" description="Disordered" evidence="1">
    <location>
        <begin position="28"/>
        <end position="87"/>
    </location>
</feature>
<protein>
    <submittedName>
        <fullName evidence="3">ArsR family transcriptional regulator</fullName>
    </submittedName>
</protein>
<proteinExistence type="predicted"/>
<dbReference type="InterPro" id="IPR001845">
    <property type="entry name" value="HTH_ArsR_DNA-bd_dom"/>
</dbReference>
<dbReference type="SMART" id="SM00418">
    <property type="entry name" value="HTH_ARSR"/>
    <property type="match status" value="1"/>
</dbReference>
<reference evidence="3 4" key="1">
    <citation type="submission" date="2018-11" db="EMBL/GenBank/DDBJ databases">
        <title>Taxonoimc description of Halomarina strain SPP-AMP-1.</title>
        <authorList>
            <person name="Pal Y."/>
            <person name="Srinivasana K."/>
            <person name="Verma A."/>
            <person name="Kumar P."/>
        </authorList>
    </citation>
    <scope>NUCLEOTIDE SEQUENCE [LARGE SCALE GENOMIC DNA]</scope>
    <source>
        <strain evidence="3 4">SPP-AMP-1</strain>
    </source>
</reference>
<comment type="caution">
    <text evidence="3">The sequence shown here is derived from an EMBL/GenBank/DDBJ whole genome shotgun (WGS) entry which is preliminary data.</text>
</comment>
<dbReference type="PROSITE" id="PS50987">
    <property type="entry name" value="HTH_ARSR_2"/>
    <property type="match status" value="1"/>
</dbReference>
<dbReference type="InterPro" id="IPR036390">
    <property type="entry name" value="WH_DNA-bd_sf"/>
</dbReference>
<dbReference type="InterPro" id="IPR011991">
    <property type="entry name" value="ArsR-like_HTH"/>
</dbReference>
<dbReference type="RefSeq" id="WP_124953894.1">
    <property type="nucleotide sequence ID" value="NZ_RRCH01000007.1"/>
</dbReference>
<feature type="compositionally biased region" description="Basic and acidic residues" evidence="1">
    <location>
        <begin position="183"/>
        <end position="195"/>
    </location>
</feature>
<dbReference type="GO" id="GO:0003700">
    <property type="term" value="F:DNA-binding transcription factor activity"/>
    <property type="evidence" value="ECO:0007669"/>
    <property type="project" value="InterPro"/>
</dbReference>
<feature type="region of interest" description="Disordered" evidence="1">
    <location>
        <begin position="167"/>
        <end position="300"/>
    </location>
</feature>
<dbReference type="Pfam" id="PF12840">
    <property type="entry name" value="HTH_20"/>
    <property type="match status" value="1"/>
</dbReference>
<feature type="compositionally biased region" description="Polar residues" evidence="1">
    <location>
        <begin position="262"/>
        <end position="280"/>
    </location>
</feature>
<evidence type="ECO:0000259" key="2">
    <source>
        <dbReference type="PROSITE" id="PS50987"/>
    </source>
</evidence>
<dbReference type="InterPro" id="IPR036388">
    <property type="entry name" value="WH-like_DNA-bd_sf"/>
</dbReference>
<feature type="compositionally biased region" description="Basic and acidic residues" evidence="1">
    <location>
        <begin position="252"/>
        <end position="261"/>
    </location>
</feature>
<dbReference type="Proteomes" id="UP000282322">
    <property type="component" value="Unassembled WGS sequence"/>
</dbReference>
<dbReference type="PANTHER" id="PTHR36216">
    <property type="entry name" value="TRANSCRIPTIONAL REGULATOR, TRMB"/>
    <property type="match status" value="1"/>
</dbReference>
<dbReference type="Pfam" id="PF24266">
    <property type="entry name" value="HTH_HVO_0163_N"/>
    <property type="match status" value="1"/>
</dbReference>
<dbReference type="SUPFAM" id="SSF46785">
    <property type="entry name" value="Winged helix' DNA-binding domain"/>
    <property type="match status" value="2"/>
</dbReference>